<dbReference type="PANTHER" id="PTHR37482">
    <property type="entry name" value="OUTER MEMBRANE PROTEIN ASSEMBLY FACTOR BAME"/>
    <property type="match status" value="1"/>
</dbReference>
<dbReference type="EMBL" id="CP027792">
    <property type="protein sequence ID" value="AVP56765.1"/>
    <property type="molecule type" value="Genomic_DNA"/>
</dbReference>
<dbReference type="GO" id="GO:1990063">
    <property type="term" value="C:Bam protein complex"/>
    <property type="evidence" value="ECO:0007669"/>
    <property type="project" value="TreeGrafter"/>
</dbReference>
<reference evidence="8" key="1">
    <citation type="submission" date="2018-03" db="EMBL/GenBank/DDBJ databases">
        <title>Genome sequencing of Melaminivora sp. strain SC2-7.</title>
        <authorList>
            <person name="Kim S.-J."/>
            <person name="Heo J."/>
            <person name="Ahn J.-H."/>
            <person name="Kwon S.-W."/>
        </authorList>
    </citation>
    <scope>NUCLEOTIDE SEQUENCE [LARGE SCALE GENOMIC DNA]</scope>
    <source>
        <strain evidence="8">SC2-7</strain>
    </source>
</reference>
<evidence type="ECO:0000256" key="1">
    <source>
        <dbReference type="ARBA" id="ARBA00022729"/>
    </source>
</evidence>
<evidence type="ECO:0000313" key="8">
    <source>
        <dbReference type="Proteomes" id="UP000241829"/>
    </source>
</evidence>
<comment type="similarity">
    <text evidence="4">Belongs to the BamE family.</text>
</comment>
<evidence type="ECO:0000259" key="6">
    <source>
        <dbReference type="Pfam" id="PF04355"/>
    </source>
</evidence>
<sequence length="186" mass="20238">MPVSMSSAALWLARWGALVVFGAGLAGCSGTAHRVANAVTPYRIDVVQGNFISSEQVAALQPGMGRQQVREILGTPLMSSLFHADRWEYVFTLKRPGVEVQSRRLTVFFKEGVLERTEGDEMPSEADFVASLSTKVSKPKVPQLEATEAQLERFPARPATAPALDAQPPEPEAPAAHYPPLESPRR</sequence>
<evidence type="ECO:0000313" key="7">
    <source>
        <dbReference type="EMBL" id="AVP56765.1"/>
    </source>
</evidence>
<evidence type="ECO:0000256" key="5">
    <source>
        <dbReference type="SAM" id="MobiDB-lite"/>
    </source>
</evidence>
<evidence type="ECO:0000256" key="4">
    <source>
        <dbReference type="HAMAP-Rule" id="MF_00925"/>
    </source>
</evidence>
<dbReference type="AlphaFoldDB" id="A0A2P1NI79"/>
<keyword evidence="2 4" id="KW-0472">Membrane</keyword>
<organism evidence="7 8">
    <name type="scientific">Pulveribacter suum</name>
    <dbReference type="NCBI Taxonomy" id="2116657"/>
    <lineage>
        <taxon>Bacteria</taxon>
        <taxon>Pseudomonadati</taxon>
        <taxon>Pseudomonadota</taxon>
        <taxon>Betaproteobacteria</taxon>
        <taxon>Burkholderiales</taxon>
        <taxon>Comamonadaceae</taxon>
        <taxon>Pulveribacter</taxon>
    </lineage>
</organism>
<dbReference type="OrthoDB" id="9808250at2"/>
<dbReference type="InterPro" id="IPR026592">
    <property type="entry name" value="BamE"/>
</dbReference>
<dbReference type="InterPro" id="IPR007450">
    <property type="entry name" value="BamE_dom"/>
</dbReference>
<protein>
    <recommendedName>
        <fullName evidence="4">Outer membrane protein assembly factor BamE</fullName>
    </recommendedName>
</protein>
<comment type="function">
    <text evidence="4">Part of the outer membrane protein assembly complex, which is involved in assembly and insertion of beta-barrel proteins into the outer membrane.</text>
</comment>
<feature type="region of interest" description="Disordered" evidence="5">
    <location>
        <begin position="136"/>
        <end position="186"/>
    </location>
</feature>
<dbReference type="Gene3D" id="3.30.1450.10">
    <property type="match status" value="1"/>
</dbReference>
<keyword evidence="3 4" id="KW-0998">Cell outer membrane</keyword>
<dbReference type="Proteomes" id="UP000241829">
    <property type="component" value="Chromosome"/>
</dbReference>
<dbReference type="InterPro" id="IPR037873">
    <property type="entry name" value="BamE-like"/>
</dbReference>
<dbReference type="PANTHER" id="PTHR37482:SF1">
    <property type="entry name" value="OUTER MEMBRANE PROTEIN ASSEMBLY FACTOR BAME"/>
    <property type="match status" value="1"/>
</dbReference>
<proteinExistence type="inferred from homology"/>
<comment type="subunit">
    <text evidence="4">Part of the Bam complex.</text>
</comment>
<accession>A0A2P1NI79</accession>
<feature type="compositionally biased region" description="Low complexity" evidence="5">
    <location>
        <begin position="161"/>
        <end position="180"/>
    </location>
</feature>
<keyword evidence="1 4" id="KW-0732">Signal</keyword>
<dbReference type="KEGG" id="melm:C7H73_03095"/>
<evidence type="ECO:0000256" key="2">
    <source>
        <dbReference type="ARBA" id="ARBA00023136"/>
    </source>
</evidence>
<name>A0A2P1NI79_9BURK</name>
<gene>
    <name evidence="4" type="primary">bamE</name>
    <name evidence="7" type="ORF">C7H73_03095</name>
</gene>
<dbReference type="HAMAP" id="MF_00925">
    <property type="entry name" value="OM_assembly_BamE"/>
    <property type="match status" value="1"/>
</dbReference>
<dbReference type="GO" id="GO:0051205">
    <property type="term" value="P:protein insertion into membrane"/>
    <property type="evidence" value="ECO:0007669"/>
    <property type="project" value="UniProtKB-UniRule"/>
</dbReference>
<keyword evidence="8" id="KW-1185">Reference proteome</keyword>
<dbReference type="GO" id="GO:0043165">
    <property type="term" value="P:Gram-negative-bacterium-type cell outer membrane assembly"/>
    <property type="evidence" value="ECO:0007669"/>
    <property type="project" value="UniProtKB-UniRule"/>
</dbReference>
<comment type="subcellular location">
    <subcellularLocation>
        <location evidence="4">Cell outer membrane</location>
    </subcellularLocation>
</comment>
<dbReference type="GO" id="GO:0030674">
    <property type="term" value="F:protein-macromolecule adaptor activity"/>
    <property type="evidence" value="ECO:0007669"/>
    <property type="project" value="TreeGrafter"/>
</dbReference>
<feature type="domain" description="Outer membrane protein assembly factor BamE" evidence="6">
    <location>
        <begin position="49"/>
        <end position="117"/>
    </location>
</feature>
<dbReference type="Pfam" id="PF04355">
    <property type="entry name" value="BamE"/>
    <property type="match status" value="1"/>
</dbReference>
<evidence type="ECO:0000256" key="3">
    <source>
        <dbReference type="ARBA" id="ARBA00023237"/>
    </source>
</evidence>